<sequence length="156" mass="17526">MTTPTSDGFRPYVDQLIDQHRAILHDSLDGLTEDEARRSLVPSATTLLGLLKHATFVEKVWFDQDISGRSRSEIGIPESSEDSFLLTPDDTIASIQAEHRVACEHSRQVAAALDLDTEVRGRRPHPLWASYMHVLRELAHHCGHADILREQILAAR</sequence>
<dbReference type="KEGG" id="whr:OG579_19570"/>
<proteinExistence type="predicted"/>
<dbReference type="AlphaFoldDB" id="A0AAU4K1J3"/>
<dbReference type="InterPro" id="IPR034660">
    <property type="entry name" value="DinB/YfiT-like"/>
</dbReference>
<accession>A0AAU4K1J3</accession>
<protein>
    <submittedName>
        <fullName evidence="1">DinB family protein</fullName>
    </submittedName>
</protein>
<evidence type="ECO:0000313" key="2">
    <source>
        <dbReference type="Proteomes" id="UP001432128"/>
    </source>
</evidence>
<dbReference type="Gene3D" id="1.20.120.450">
    <property type="entry name" value="dinb family like domain"/>
    <property type="match status" value="1"/>
</dbReference>
<dbReference type="Proteomes" id="UP001432128">
    <property type="component" value="Chromosome"/>
</dbReference>
<dbReference type="SUPFAM" id="SSF109854">
    <property type="entry name" value="DinB/YfiT-like putative metalloenzymes"/>
    <property type="match status" value="1"/>
</dbReference>
<name>A0AAU4K1J3_9NOCA</name>
<dbReference type="Pfam" id="PF04978">
    <property type="entry name" value="MST"/>
    <property type="match status" value="1"/>
</dbReference>
<evidence type="ECO:0000313" key="1">
    <source>
        <dbReference type="EMBL" id="WUM19864.1"/>
    </source>
</evidence>
<gene>
    <name evidence="1" type="ORF">OG579_19570</name>
</gene>
<reference evidence="1 2" key="1">
    <citation type="submission" date="2022-10" db="EMBL/GenBank/DDBJ databases">
        <title>The complete genomes of actinobacterial strains from the NBC collection.</title>
        <authorList>
            <person name="Joergensen T.S."/>
            <person name="Alvarez Arevalo M."/>
            <person name="Sterndorff E.B."/>
            <person name="Faurdal D."/>
            <person name="Vuksanovic O."/>
            <person name="Mourched A.-S."/>
            <person name="Charusanti P."/>
            <person name="Shaw S."/>
            <person name="Blin K."/>
            <person name="Weber T."/>
        </authorList>
    </citation>
    <scope>NUCLEOTIDE SEQUENCE [LARGE SCALE GENOMIC DNA]</scope>
    <source>
        <strain evidence="1 2">NBC_00319</strain>
    </source>
</reference>
<organism evidence="1 2">
    <name type="scientific">Williamsia herbipolensis</name>
    <dbReference type="NCBI Taxonomy" id="1603258"/>
    <lineage>
        <taxon>Bacteria</taxon>
        <taxon>Bacillati</taxon>
        <taxon>Actinomycetota</taxon>
        <taxon>Actinomycetes</taxon>
        <taxon>Mycobacteriales</taxon>
        <taxon>Nocardiaceae</taxon>
        <taxon>Williamsia</taxon>
    </lineage>
</organism>
<dbReference type="InterPro" id="IPR007061">
    <property type="entry name" value="MST-like"/>
</dbReference>
<keyword evidence="2" id="KW-1185">Reference proteome</keyword>
<dbReference type="EMBL" id="CP108021">
    <property type="protein sequence ID" value="WUM19864.1"/>
    <property type="molecule type" value="Genomic_DNA"/>
</dbReference>
<dbReference type="RefSeq" id="WP_328857304.1">
    <property type="nucleotide sequence ID" value="NZ_CP108021.1"/>
</dbReference>